<dbReference type="Proteomes" id="UP000295706">
    <property type="component" value="Unassembled WGS sequence"/>
</dbReference>
<dbReference type="SUPFAM" id="SSF53335">
    <property type="entry name" value="S-adenosyl-L-methionine-dependent methyltransferases"/>
    <property type="match status" value="1"/>
</dbReference>
<proteinExistence type="predicted"/>
<dbReference type="InterPro" id="IPR008884">
    <property type="entry name" value="TylF_MeTrfase"/>
</dbReference>
<protein>
    <submittedName>
        <fullName evidence="1">Macrocin O-methyltransferase</fullName>
    </submittedName>
</protein>
<dbReference type="RefSeq" id="WP_132120563.1">
    <property type="nucleotide sequence ID" value="NZ_SMJU01000013.1"/>
</dbReference>
<dbReference type="InterPro" id="IPR029063">
    <property type="entry name" value="SAM-dependent_MTases_sf"/>
</dbReference>
<dbReference type="Gene3D" id="3.40.50.150">
    <property type="entry name" value="Vaccinia Virus protein VP39"/>
    <property type="match status" value="1"/>
</dbReference>
<organism evidence="1 2">
    <name type="scientific">Arundinibacter roseus</name>
    <dbReference type="NCBI Taxonomy" id="2070510"/>
    <lineage>
        <taxon>Bacteria</taxon>
        <taxon>Pseudomonadati</taxon>
        <taxon>Bacteroidota</taxon>
        <taxon>Cytophagia</taxon>
        <taxon>Cytophagales</taxon>
        <taxon>Spirosomataceae</taxon>
        <taxon>Arundinibacter</taxon>
    </lineage>
</organism>
<dbReference type="GO" id="GO:0008168">
    <property type="term" value="F:methyltransferase activity"/>
    <property type="evidence" value="ECO:0007669"/>
    <property type="project" value="UniProtKB-KW"/>
</dbReference>
<gene>
    <name evidence="1" type="ORF">EZE20_18795</name>
</gene>
<dbReference type="GO" id="GO:0032259">
    <property type="term" value="P:methylation"/>
    <property type="evidence" value="ECO:0007669"/>
    <property type="project" value="UniProtKB-KW"/>
</dbReference>
<dbReference type="AlphaFoldDB" id="A0A4V2X905"/>
<dbReference type="OrthoDB" id="3826968at2"/>
<comment type="caution">
    <text evidence="1">The sequence shown here is derived from an EMBL/GenBank/DDBJ whole genome shotgun (WGS) entry which is preliminary data.</text>
</comment>
<sequence length="274" mass="32088">MDESRKLYRDLLKRSLMDWYGVDQVAYFPLRGKKVKRLLKVARWLGFRDSVLCRYETYTVENRSQGRDVPPNGLTMLGFKRLDNIEFCFDEIIRNNIPGDLIETGVWRGGATIFMKGLLKSVQDTTRTVWVADSFEGLPKPDPRYEADKESHYHLETYLAVPMEKVMLQFARYGLLDNRVQFLKGWFKDTLPHAPIEKLALLRLDGDMYESTMDALVHLYPKLSVGGFILIDDYHSIEFCRKAVEDYRTLHSIKEEILTVDWTGVYWKKVKDIL</sequence>
<dbReference type="PANTHER" id="PTHR40036:SF1">
    <property type="entry name" value="MACROCIN O-METHYLTRANSFERASE"/>
    <property type="match status" value="1"/>
</dbReference>
<keyword evidence="1" id="KW-0489">Methyltransferase</keyword>
<keyword evidence="1" id="KW-0808">Transferase</keyword>
<dbReference type="PANTHER" id="PTHR40036">
    <property type="entry name" value="MACROCIN O-METHYLTRANSFERASE"/>
    <property type="match status" value="1"/>
</dbReference>
<evidence type="ECO:0000313" key="1">
    <source>
        <dbReference type="EMBL" id="TDB61795.1"/>
    </source>
</evidence>
<accession>A0A4V2X905</accession>
<dbReference type="Pfam" id="PF05711">
    <property type="entry name" value="TylF"/>
    <property type="match status" value="1"/>
</dbReference>
<name>A0A4V2X905_9BACT</name>
<keyword evidence="2" id="KW-1185">Reference proteome</keyword>
<evidence type="ECO:0000313" key="2">
    <source>
        <dbReference type="Proteomes" id="UP000295706"/>
    </source>
</evidence>
<reference evidence="1 2" key="1">
    <citation type="submission" date="2019-02" db="EMBL/GenBank/DDBJ databases">
        <title>Arundinibacter roseus gen. nov., sp. nov., a new member of the family Cytophagaceae.</title>
        <authorList>
            <person name="Szuroczki S."/>
            <person name="Khayer B."/>
            <person name="Sproer C."/>
            <person name="Toumi M."/>
            <person name="Szabo A."/>
            <person name="Felfoldi T."/>
            <person name="Schumann P."/>
            <person name="Toth E."/>
        </authorList>
    </citation>
    <scope>NUCLEOTIDE SEQUENCE [LARGE SCALE GENOMIC DNA]</scope>
    <source>
        <strain evidence="1 2">DMA-k-7a</strain>
    </source>
</reference>
<dbReference type="EMBL" id="SMJU01000013">
    <property type="protein sequence ID" value="TDB61795.1"/>
    <property type="molecule type" value="Genomic_DNA"/>
</dbReference>